<gene>
    <name evidence="1" type="ORF">SJS77_09150</name>
</gene>
<proteinExistence type="predicted"/>
<sequence>MPVIASRQQRLLLCILFLFLLLLLPVASLIQGWQWGLFLPVWGLGLWRALRRHPAASGVLVWDGEWLEWQGARHRLDPRSRILPGVLWLRLKTVEGSEGQLWLFSDALAPAHYRALARAIHLAVR</sequence>
<dbReference type="RefSeq" id="WP_223953807.1">
    <property type="nucleotide sequence ID" value="NZ_BPNA01000002.1"/>
</dbReference>
<dbReference type="AlphaFoldDB" id="A0AAW9EW42"/>
<dbReference type="EMBL" id="JAWZVU010000056">
    <property type="protein sequence ID" value="MDX7720643.1"/>
    <property type="molecule type" value="Genomic_DNA"/>
</dbReference>
<evidence type="ECO:0000313" key="2">
    <source>
        <dbReference type="Proteomes" id="UP001277183"/>
    </source>
</evidence>
<dbReference type="InterPro" id="IPR009883">
    <property type="entry name" value="YgfX"/>
</dbReference>
<reference evidence="1" key="1">
    <citation type="submission" date="2023-11" db="EMBL/GenBank/DDBJ databases">
        <title>WGS of Aeromonas in Northern Israel.</title>
        <authorList>
            <person name="Hershko Y."/>
        </authorList>
    </citation>
    <scope>NUCLEOTIDE SEQUENCE</scope>
    <source>
        <strain evidence="1">77416</strain>
    </source>
</reference>
<protein>
    <submittedName>
        <fullName evidence="1">Protein YgfX</fullName>
    </submittedName>
</protein>
<evidence type="ECO:0000313" key="1">
    <source>
        <dbReference type="EMBL" id="MDX7720643.1"/>
    </source>
</evidence>
<dbReference type="Pfam" id="PF07254">
    <property type="entry name" value="Cpta_toxin"/>
    <property type="match status" value="1"/>
</dbReference>
<organism evidence="1 2">
    <name type="scientific">Aeromonas caviae</name>
    <name type="common">Aeromonas punctata</name>
    <dbReference type="NCBI Taxonomy" id="648"/>
    <lineage>
        <taxon>Bacteria</taxon>
        <taxon>Pseudomonadati</taxon>
        <taxon>Pseudomonadota</taxon>
        <taxon>Gammaproteobacteria</taxon>
        <taxon>Aeromonadales</taxon>
        <taxon>Aeromonadaceae</taxon>
        <taxon>Aeromonas</taxon>
    </lineage>
</organism>
<comment type="caution">
    <text evidence="1">The sequence shown here is derived from an EMBL/GenBank/DDBJ whole genome shotgun (WGS) entry which is preliminary data.</text>
</comment>
<name>A0AAW9EW42_AERCA</name>
<accession>A0AAW9EW42</accession>
<dbReference type="Proteomes" id="UP001277183">
    <property type="component" value="Unassembled WGS sequence"/>
</dbReference>